<keyword evidence="3" id="KW-1185">Reference proteome</keyword>
<evidence type="ECO:0000259" key="1">
    <source>
        <dbReference type="Pfam" id="PF08463"/>
    </source>
</evidence>
<dbReference type="STRING" id="1121939.L861_10315"/>
<dbReference type="GO" id="GO:0003824">
    <property type="term" value="F:catalytic activity"/>
    <property type="evidence" value="ECO:0007669"/>
    <property type="project" value="InterPro"/>
</dbReference>
<dbReference type="InterPro" id="IPR013670">
    <property type="entry name" value="EcoEI_R_C_dom"/>
</dbReference>
<dbReference type="PATRIC" id="fig|1121939.11.peg.2160"/>
<sequence>MPAQRKWLERLAKQLTHEVVLDRDFINKRFADHGGLQRLDAVLDHHLDEVLEALNDSLWEAS</sequence>
<comment type="caution">
    <text evidence="2">The sequence shown here is derived from an EMBL/GenBank/DDBJ whole genome shotgun (WGS) entry which is preliminary data.</text>
</comment>
<dbReference type="GO" id="GO:0006304">
    <property type="term" value="P:DNA modification"/>
    <property type="evidence" value="ECO:0007669"/>
    <property type="project" value="InterPro"/>
</dbReference>
<evidence type="ECO:0000313" key="3">
    <source>
        <dbReference type="Proteomes" id="UP000014463"/>
    </source>
</evidence>
<gene>
    <name evidence="2" type="ORF">L861_10315</name>
</gene>
<reference evidence="2 3" key="1">
    <citation type="journal article" date="2013" name="Genome Announc.">
        <title>Draft genome sequence of the moderately halophilic gammaproteobacterium Halomonas anticariensis FP35.</title>
        <authorList>
            <person name="Tahrioui A."/>
            <person name="Quesada E."/>
            <person name="Llamas I."/>
        </authorList>
    </citation>
    <scope>NUCLEOTIDE SEQUENCE [LARGE SCALE GENOMIC DNA]</scope>
    <source>
        <strain evidence="3">DSM 16096 / CECT 5854 / LMG 22089 / FP35</strain>
    </source>
</reference>
<feature type="domain" description="EcoEI R protein C-terminal" evidence="1">
    <location>
        <begin position="2"/>
        <end position="59"/>
    </location>
</feature>
<dbReference type="eggNOG" id="COG4096">
    <property type="taxonomic scope" value="Bacteria"/>
</dbReference>
<dbReference type="Pfam" id="PF08463">
    <property type="entry name" value="EcoEI_R_C"/>
    <property type="match status" value="1"/>
</dbReference>
<dbReference type="GO" id="GO:0003677">
    <property type="term" value="F:DNA binding"/>
    <property type="evidence" value="ECO:0007669"/>
    <property type="project" value="InterPro"/>
</dbReference>
<accession>S2KLB6</accession>
<dbReference type="EMBL" id="ASTJ01000024">
    <property type="protein sequence ID" value="EPC02730.1"/>
    <property type="molecule type" value="Genomic_DNA"/>
</dbReference>
<protein>
    <recommendedName>
        <fullName evidence="1">EcoEI R protein C-terminal domain-containing protein</fullName>
    </recommendedName>
</protein>
<organism evidence="2 3">
    <name type="scientific">Litchfieldella anticariensis (strain DSM 16096 / CECT 5854 / CIP 108499 / LMG 22089 / FP35)</name>
    <name type="common">Halomonas anticariensis</name>
    <dbReference type="NCBI Taxonomy" id="1121939"/>
    <lineage>
        <taxon>Bacteria</taxon>
        <taxon>Pseudomonadati</taxon>
        <taxon>Pseudomonadota</taxon>
        <taxon>Gammaproteobacteria</taxon>
        <taxon>Oceanospirillales</taxon>
        <taxon>Halomonadaceae</taxon>
        <taxon>Litchfieldella</taxon>
    </lineage>
</organism>
<dbReference type="Proteomes" id="UP000014463">
    <property type="component" value="Unassembled WGS sequence"/>
</dbReference>
<dbReference type="AlphaFoldDB" id="S2KLB6"/>
<proteinExistence type="predicted"/>
<name>S2KLB6_LITA3</name>
<evidence type="ECO:0000313" key="2">
    <source>
        <dbReference type="EMBL" id="EPC02730.1"/>
    </source>
</evidence>